<gene>
    <name evidence="3" type="ORF">J2Z66_001550</name>
</gene>
<dbReference type="Gene3D" id="3.40.50.1820">
    <property type="entry name" value="alpha/beta hydrolase"/>
    <property type="match status" value="1"/>
</dbReference>
<sequence length="276" mass="31567">MPIRKLNGTSLYYEVHGSGVPLIFIHSHGLTHEMFKPQMEFFQKMCTVITVDLRGNGQSGKLVVSNDEIIETQCEDLRTLLTYIGIQQAVFIGISYGGIVVQKFSCLFPNLVSAIILSDSFCNNVITTTLGKSLQTISAASWFTYYLPGEFFLRSLKIMYNRWDMAYLALRKGILHKRSRELLKQRIAISEIDYTDFLPRVKVPALCLVGDYLNGKIEDMQKTAKLLPDARLEVIADSCDPSNLCQPQRFNEIVQQFLEEQQLLQSREWMQRYSQG</sequence>
<proteinExistence type="predicted"/>
<evidence type="ECO:0000259" key="2">
    <source>
        <dbReference type="Pfam" id="PF00561"/>
    </source>
</evidence>
<dbReference type="RefSeq" id="WP_209970719.1">
    <property type="nucleotide sequence ID" value="NZ_JAGGLB010000003.1"/>
</dbReference>
<feature type="domain" description="AB hydrolase-1" evidence="2">
    <location>
        <begin position="21"/>
        <end position="126"/>
    </location>
</feature>
<keyword evidence="1" id="KW-0378">Hydrolase</keyword>
<evidence type="ECO:0000256" key="1">
    <source>
        <dbReference type="ARBA" id="ARBA00022801"/>
    </source>
</evidence>
<keyword evidence="4" id="KW-1185">Reference proteome</keyword>
<dbReference type="PANTHER" id="PTHR43798:SF31">
    <property type="entry name" value="AB HYDROLASE SUPERFAMILY PROTEIN YCLE"/>
    <property type="match status" value="1"/>
</dbReference>
<dbReference type="SUPFAM" id="SSF53474">
    <property type="entry name" value="alpha/beta-Hydrolases"/>
    <property type="match status" value="1"/>
</dbReference>
<dbReference type="EMBL" id="JAGGLB010000003">
    <property type="protein sequence ID" value="MBP1989952.1"/>
    <property type="molecule type" value="Genomic_DNA"/>
</dbReference>
<dbReference type="InterPro" id="IPR050266">
    <property type="entry name" value="AB_hydrolase_sf"/>
</dbReference>
<dbReference type="InterPro" id="IPR000073">
    <property type="entry name" value="AB_hydrolase_1"/>
</dbReference>
<evidence type="ECO:0000313" key="3">
    <source>
        <dbReference type="EMBL" id="MBP1989952.1"/>
    </source>
</evidence>
<name>A0ABS4IQV2_9BACL</name>
<comment type="caution">
    <text evidence="3">The sequence shown here is derived from an EMBL/GenBank/DDBJ whole genome shotgun (WGS) entry which is preliminary data.</text>
</comment>
<dbReference type="InterPro" id="IPR029058">
    <property type="entry name" value="AB_hydrolase_fold"/>
</dbReference>
<evidence type="ECO:0000313" key="4">
    <source>
        <dbReference type="Proteomes" id="UP001519287"/>
    </source>
</evidence>
<dbReference type="Proteomes" id="UP001519287">
    <property type="component" value="Unassembled WGS sequence"/>
</dbReference>
<dbReference type="Pfam" id="PF00561">
    <property type="entry name" value="Abhydrolase_1"/>
    <property type="match status" value="1"/>
</dbReference>
<accession>A0ABS4IQV2</accession>
<reference evidence="3 4" key="1">
    <citation type="submission" date="2021-03" db="EMBL/GenBank/DDBJ databases">
        <title>Genomic Encyclopedia of Type Strains, Phase IV (KMG-IV): sequencing the most valuable type-strain genomes for metagenomic binning, comparative biology and taxonomic classification.</title>
        <authorList>
            <person name="Goeker M."/>
        </authorList>
    </citation>
    <scope>NUCLEOTIDE SEQUENCE [LARGE SCALE GENOMIC DNA]</scope>
    <source>
        <strain evidence="3 4">DSM 26048</strain>
    </source>
</reference>
<organism evidence="3 4">
    <name type="scientific">Paenibacillus eucommiae</name>
    <dbReference type="NCBI Taxonomy" id="1355755"/>
    <lineage>
        <taxon>Bacteria</taxon>
        <taxon>Bacillati</taxon>
        <taxon>Bacillota</taxon>
        <taxon>Bacilli</taxon>
        <taxon>Bacillales</taxon>
        <taxon>Paenibacillaceae</taxon>
        <taxon>Paenibacillus</taxon>
    </lineage>
</organism>
<protein>
    <submittedName>
        <fullName evidence="3">Pimeloyl-ACP methyl ester carboxylesterase</fullName>
    </submittedName>
</protein>
<dbReference type="PANTHER" id="PTHR43798">
    <property type="entry name" value="MONOACYLGLYCEROL LIPASE"/>
    <property type="match status" value="1"/>
</dbReference>